<proteinExistence type="predicted"/>
<dbReference type="EMBL" id="CAADFL010000462">
    <property type="protein sequence ID" value="VFK17131.1"/>
    <property type="molecule type" value="Genomic_DNA"/>
</dbReference>
<organism evidence="1">
    <name type="scientific">Candidatus Kentrum sp. FM</name>
    <dbReference type="NCBI Taxonomy" id="2126340"/>
    <lineage>
        <taxon>Bacteria</taxon>
        <taxon>Pseudomonadati</taxon>
        <taxon>Pseudomonadota</taxon>
        <taxon>Gammaproteobacteria</taxon>
        <taxon>Candidatus Kentrum</taxon>
    </lineage>
</organism>
<reference evidence="1" key="1">
    <citation type="submission" date="2019-02" db="EMBL/GenBank/DDBJ databases">
        <authorList>
            <person name="Gruber-Vodicka R. H."/>
            <person name="Seah K. B. B."/>
        </authorList>
    </citation>
    <scope>NUCLEOTIDE SEQUENCE</scope>
    <source>
        <strain evidence="2">BECK_BZ163</strain>
        <strain evidence="3">BECK_BZ164</strain>
        <strain evidence="1">BECK_BZ165</strain>
    </source>
</reference>
<name>A0A450TIC8_9GAMM</name>
<evidence type="ECO:0000313" key="3">
    <source>
        <dbReference type="EMBL" id="VFK17131.1"/>
    </source>
</evidence>
<evidence type="ECO:0000313" key="2">
    <source>
        <dbReference type="EMBL" id="VFJ68748.1"/>
    </source>
</evidence>
<evidence type="ECO:0000313" key="1">
    <source>
        <dbReference type="EMBL" id="VFJ67066.1"/>
    </source>
</evidence>
<protein>
    <submittedName>
        <fullName evidence="1">Uncharacterized protein</fullName>
    </submittedName>
</protein>
<dbReference type="EMBL" id="CAADFA010000444">
    <property type="protein sequence ID" value="VFJ67066.1"/>
    <property type="molecule type" value="Genomic_DNA"/>
</dbReference>
<sequence>MTLPETREAIQATCMVYRTACLAIQAARQARQVVP</sequence>
<accession>A0A450TIC8</accession>
<dbReference type="EMBL" id="CAADEZ010000482">
    <property type="protein sequence ID" value="VFJ68748.1"/>
    <property type="molecule type" value="Genomic_DNA"/>
</dbReference>
<dbReference type="AlphaFoldDB" id="A0A450TIC8"/>
<gene>
    <name evidence="2" type="ORF">BECKFM1743A_GA0114220_104824</name>
    <name evidence="3" type="ORF">BECKFM1743B_GA0114221_104624</name>
    <name evidence="1" type="ORF">BECKFM1743C_GA0114222_104445</name>
</gene>